<dbReference type="InParanoid" id="A0A024FTI4"/>
<dbReference type="Proteomes" id="UP000053237">
    <property type="component" value="Unassembled WGS sequence"/>
</dbReference>
<accession>A0A024FTI4</accession>
<reference evidence="1 2" key="1">
    <citation type="submission" date="2012-05" db="EMBL/GenBank/DDBJ databases">
        <title>Recombination and specialization in a pathogen metapopulation.</title>
        <authorList>
            <person name="Gardiner A."/>
            <person name="Kemen E."/>
            <person name="Schultz-Larsen T."/>
            <person name="MacLean D."/>
            <person name="Van Oosterhout C."/>
            <person name="Jones J.D.G."/>
        </authorList>
    </citation>
    <scope>NUCLEOTIDE SEQUENCE [LARGE SCALE GENOMIC DNA]</scope>
    <source>
        <strain evidence="1 2">Ac Nc2</strain>
    </source>
</reference>
<name>A0A024FTI4_9STRA</name>
<dbReference type="AlphaFoldDB" id="A0A024FTI4"/>
<evidence type="ECO:0000313" key="2">
    <source>
        <dbReference type="Proteomes" id="UP000053237"/>
    </source>
</evidence>
<organism evidence="1 2">
    <name type="scientific">Albugo candida</name>
    <dbReference type="NCBI Taxonomy" id="65357"/>
    <lineage>
        <taxon>Eukaryota</taxon>
        <taxon>Sar</taxon>
        <taxon>Stramenopiles</taxon>
        <taxon>Oomycota</taxon>
        <taxon>Peronosporomycetes</taxon>
        <taxon>Albuginales</taxon>
        <taxon>Albuginaceae</taxon>
        <taxon>Albugo</taxon>
    </lineage>
</organism>
<keyword evidence="2" id="KW-1185">Reference proteome</keyword>
<sequence>MQRRTAPEKFTWHMSCKILPNQQSVVKLGVEYRMRAMLPRLAILLCSVIIIQGKLVLQENLDQHGAAVKCRSNGKSIIYSVQFTTKIHKRSFKDTLYNWLHGRKSQKRLSHILELAERKEPIQEASIEDSKRHIVINIPNLLNKQATVTNVCIDLSKRHLSINQDMCLLPLLKGVSDDKYLLKNGMLQLRRVSVGTTTISPFSPLTINLDDAEMMIPVRYTNLIEKILNEKGELKLSLLGGPPIIQSYGLFGKSSSGYTFNVRPITFHEDEEWRLGRTFMSAFNVQIFKDYYKIGFPLRNEML</sequence>
<protein>
    <submittedName>
        <fullName evidence="1">Uncharacterized protein</fullName>
    </submittedName>
</protein>
<dbReference type="EMBL" id="CAIX01000237">
    <property type="protein sequence ID" value="CCI10423.1"/>
    <property type="molecule type" value="Genomic_DNA"/>
</dbReference>
<comment type="caution">
    <text evidence="1">The sequence shown here is derived from an EMBL/GenBank/DDBJ whole genome shotgun (WGS) entry which is preliminary data.</text>
</comment>
<gene>
    <name evidence="1" type="ORF">BN9_097770</name>
</gene>
<proteinExistence type="predicted"/>
<evidence type="ECO:0000313" key="1">
    <source>
        <dbReference type="EMBL" id="CCI10423.1"/>
    </source>
</evidence>